<protein>
    <submittedName>
        <fullName evidence="1">Uncharacterized protein</fullName>
    </submittedName>
</protein>
<keyword evidence="2" id="KW-1185">Reference proteome</keyword>
<accession>A0A091G275</accession>
<dbReference type="Proteomes" id="UP000053760">
    <property type="component" value="Unassembled WGS sequence"/>
</dbReference>
<sequence length="71" mass="8057">FGTLMESSSTLFEISIPRGALENNKILYLLKKQHGSIRPLDNMNSHCVLYSSSNILHRGQDLTFLNTYKSI</sequence>
<dbReference type="AlphaFoldDB" id="A0A091G275"/>
<reference evidence="1 2" key="1">
    <citation type="submission" date="2014-04" db="EMBL/GenBank/DDBJ databases">
        <title>Genome evolution of avian class.</title>
        <authorList>
            <person name="Zhang G."/>
            <person name="Li C."/>
        </authorList>
    </citation>
    <scope>NUCLEOTIDE SEQUENCE [LARGE SCALE GENOMIC DNA]</scope>
    <source>
        <strain evidence="1">BGI_N303</strain>
    </source>
</reference>
<evidence type="ECO:0000313" key="2">
    <source>
        <dbReference type="Proteomes" id="UP000053760"/>
    </source>
</evidence>
<dbReference type="EMBL" id="KL447623">
    <property type="protein sequence ID" value="KFO75366.1"/>
    <property type="molecule type" value="Genomic_DNA"/>
</dbReference>
<evidence type="ECO:0000313" key="1">
    <source>
        <dbReference type="EMBL" id="KFO75366.1"/>
    </source>
</evidence>
<name>A0A091G275_CUCCA</name>
<feature type="non-terminal residue" evidence="1">
    <location>
        <position position="1"/>
    </location>
</feature>
<organism evidence="1 2">
    <name type="scientific">Cuculus canorus</name>
    <name type="common">Common cuckoo</name>
    <dbReference type="NCBI Taxonomy" id="55661"/>
    <lineage>
        <taxon>Eukaryota</taxon>
        <taxon>Metazoa</taxon>
        <taxon>Chordata</taxon>
        <taxon>Craniata</taxon>
        <taxon>Vertebrata</taxon>
        <taxon>Euteleostomi</taxon>
        <taxon>Archelosauria</taxon>
        <taxon>Archosauria</taxon>
        <taxon>Dinosauria</taxon>
        <taxon>Saurischia</taxon>
        <taxon>Theropoda</taxon>
        <taxon>Coelurosauria</taxon>
        <taxon>Aves</taxon>
        <taxon>Neognathae</taxon>
        <taxon>Neoaves</taxon>
        <taxon>Otidimorphae</taxon>
        <taxon>Cuculiformes</taxon>
        <taxon>Cuculidae</taxon>
        <taxon>Cuculus</taxon>
    </lineage>
</organism>
<feature type="non-terminal residue" evidence="1">
    <location>
        <position position="71"/>
    </location>
</feature>
<gene>
    <name evidence="1" type="ORF">N303_01656</name>
</gene>
<proteinExistence type="predicted"/>